<accession>A0A5C3NZ40</accession>
<feature type="region of interest" description="Disordered" evidence="1">
    <location>
        <begin position="278"/>
        <end position="315"/>
    </location>
</feature>
<proteinExistence type="predicted"/>
<dbReference type="AlphaFoldDB" id="A0A5C3NZ40"/>
<feature type="compositionally biased region" description="Basic and acidic residues" evidence="1">
    <location>
        <begin position="50"/>
        <end position="59"/>
    </location>
</feature>
<sequence>MLCTIRPLSFRPRASSSTIPCGTPPSPSLSSTTTVLPDTANTHRYQIRGNDTDGRKDSPRFIFPFRRSQRRTSISRLWSPPPKSPGTSDAERIRGRNSFASSELLAPPQTRLRARTSPTIFPSVYLPCLSKGEAPSSPSSPCTSSSSRGPSPVFVTHAGRAPWRDLGEDDEDESADPVLPRSARPASLDLMGGLEQVAATVRTFDSPVTPSRSFASDSAGDMSSHRLPEVEMLPPLSPLWASDVDVSLKALDACSVEGCREQDSGDWDFRRADVSAVDPATTSPVSSSHPSTQTAVDSSPQARRRRRRPLIVSNPDQREQLDLVLSLISERERATAAAEDRDAASPRDPSRVPVDAGHGPKGGNTPSPCRRRRRRPILVVSNPDEKDPMMYSGMGVWHGAEAQACM</sequence>
<evidence type="ECO:0000313" key="3">
    <source>
        <dbReference type="Proteomes" id="UP000308197"/>
    </source>
</evidence>
<feature type="compositionally biased region" description="Low complexity" evidence="1">
    <location>
        <begin position="135"/>
        <end position="152"/>
    </location>
</feature>
<feature type="compositionally biased region" description="Basic and acidic residues" evidence="1">
    <location>
        <begin position="335"/>
        <end position="350"/>
    </location>
</feature>
<feature type="compositionally biased region" description="Low complexity" evidence="1">
    <location>
        <begin position="28"/>
        <end position="37"/>
    </location>
</feature>
<feature type="region of interest" description="Disordered" evidence="1">
    <location>
        <begin position="335"/>
        <end position="390"/>
    </location>
</feature>
<name>A0A5C3NZ40_9APHY</name>
<feature type="region of interest" description="Disordered" evidence="1">
    <location>
        <begin position="13"/>
        <end position="93"/>
    </location>
</feature>
<gene>
    <name evidence="2" type="ORF">K466DRAFT_303883</name>
</gene>
<organism evidence="2 3">
    <name type="scientific">Polyporus arcularius HHB13444</name>
    <dbReference type="NCBI Taxonomy" id="1314778"/>
    <lineage>
        <taxon>Eukaryota</taxon>
        <taxon>Fungi</taxon>
        <taxon>Dikarya</taxon>
        <taxon>Basidiomycota</taxon>
        <taxon>Agaricomycotina</taxon>
        <taxon>Agaricomycetes</taxon>
        <taxon>Polyporales</taxon>
        <taxon>Polyporaceae</taxon>
        <taxon>Polyporus</taxon>
    </lineage>
</organism>
<dbReference type="EMBL" id="ML211493">
    <property type="protein sequence ID" value="TFK82362.1"/>
    <property type="molecule type" value="Genomic_DNA"/>
</dbReference>
<feature type="region of interest" description="Disordered" evidence="1">
    <location>
        <begin position="131"/>
        <end position="184"/>
    </location>
</feature>
<dbReference type="Proteomes" id="UP000308197">
    <property type="component" value="Unassembled WGS sequence"/>
</dbReference>
<reference evidence="2 3" key="1">
    <citation type="journal article" date="2019" name="Nat. Ecol. Evol.">
        <title>Megaphylogeny resolves global patterns of mushroom evolution.</title>
        <authorList>
            <person name="Varga T."/>
            <person name="Krizsan K."/>
            <person name="Foldi C."/>
            <person name="Dima B."/>
            <person name="Sanchez-Garcia M."/>
            <person name="Sanchez-Ramirez S."/>
            <person name="Szollosi G.J."/>
            <person name="Szarkandi J.G."/>
            <person name="Papp V."/>
            <person name="Albert L."/>
            <person name="Andreopoulos W."/>
            <person name="Angelini C."/>
            <person name="Antonin V."/>
            <person name="Barry K.W."/>
            <person name="Bougher N.L."/>
            <person name="Buchanan P."/>
            <person name="Buyck B."/>
            <person name="Bense V."/>
            <person name="Catcheside P."/>
            <person name="Chovatia M."/>
            <person name="Cooper J."/>
            <person name="Damon W."/>
            <person name="Desjardin D."/>
            <person name="Finy P."/>
            <person name="Geml J."/>
            <person name="Haridas S."/>
            <person name="Hughes K."/>
            <person name="Justo A."/>
            <person name="Karasinski D."/>
            <person name="Kautmanova I."/>
            <person name="Kiss B."/>
            <person name="Kocsube S."/>
            <person name="Kotiranta H."/>
            <person name="LaButti K.M."/>
            <person name="Lechner B.E."/>
            <person name="Liimatainen K."/>
            <person name="Lipzen A."/>
            <person name="Lukacs Z."/>
            <person name="Mihaltcheva S."/>
            <person name="Morgado L.N."/>
            <person name="Niskanen T."/>
            <person name="Noordeloos M.E."/>
            <person name="Ohm R.A."/>
            <person name="Ortiz-Santana B."/>
            <person name="Ovrebo C."/>
            <person name="Racz N."/>
            <person name="Riley R."/>
            <person name="Savchenko A."/>
            <person name="Shiryaev A."/>
            <person name="Soop K."/>
            <person name="Spirin V."/>
            <person name="Szebenyi C."/>
            <person name="Tomsovsky M."/>
            <person name="Tulloss R.E."/>
            <person name="Uehling J."/>
            <person name="Grigoriev I.V."/>
            <person name="Vagvolgyi C."/>
            <person name="Papp T."/>
            <person name="Martin F.M."/>
            <person name="Miettinen O."/>
            <person name="Hibbett D.S."/>
            <person name="Nagy L.G."/>
        </authorList>
    </citation>
    <scope>NUCLEOTIDE SEQUENCE [LARGE SCALE GENOMIC DNA]</scope>
    <source>
        <strain evidence="2 3">HHB13444</strain>
    </source>
</reference>
<evidence type="ECO:0000313" key="2">
    <source>
        <dbReference type="EMBL" id="TFK82362.1"/>
    </source>
</evidence>
<feature type="compositionally biased region" description="Low complexity" evidence="1">
    <location>
        <begin position="279"/>
        <end position="292"/>
    </location>
</feature>
<protein>
    <submittedName>
        <fullName evidence="2">Uncharacterized protein</fullName>
    </submittedName>
</protein>
<evidence type="ECO:0000256" key="1">
    <source>
        <dbReference type="SAM" id="MobiDB-lite"/>
    </source>
</evidence>
<dbReference type="InParanoid" id="A0A5C3NZ40"/>
<keyword evidence="3" id="KW-1185">Reference proteome</keyword>